<dbReference type="FunFam" id="1.10.3470.10:FF:000001">
    <property type="entry name" value="Vitamin B12 ABC transporter permease BtuC"/>
    <property type="match status" value="1"/>
</dbReference>
<dbReference type="Gene3D" id="1.10.3470.10">
    <property type="entry name" value="ABC transporter involved in vitamin B12 uptake, BtuC"/>
    <property type="match status" value="1"/>
</dbReference>
<accession>A0A923HTV2</accession>
<dbReference type="RefSeq" id="WP_148566554.1">
    <property type="nucleotide sequence ID" value="NZ_RXYA01000004.1"/>
</dbReference>
<dbReference type="EMBL" id="WJBD01000002">
    <property type="protein sequence ID" value="MBC3887097.1"/>
    <property type="molecule type" value="Genomic_DNA"/>
</dbReference>
<comment type="caution">
    <text evidence="9">The sequence shown here is derived from an EMBL/GenBank/DDBJ whole genome shotgun (WGS) entry which is preliminary data.</text>
</comment>
<evidence type="ECO:0000256" key="8">
    <source>
        <dbReference type="SAM" id="Phobius"/>
    </source>
</evidence>
<protein>
    <submittedName>
        <fullName evidence="9">Iron chelate uptake ABC transporter family permease subunit</fullName>
    </submittedName>
</protein>
<dbReference type="PANTHER" id="PTHR30472:SF70">
    <property type="entry name" value="MOLYBDATE IMPORT SYSTEM PERMEASE PROTEIN MOLB"/>
    <property type="match status" value="1"/>
</dbReference>
<feature type="transmembrane region" description="Helical" evidence="8">
    <location>
        <begin position="290"/>
        <end position="308"/>
    </location>
</feature>
<dbReference type="GO" id="GO:0005886">
    <property type="term" value="C:plasma membrane"/>
    <property type="evidence" value="ECO:0007669"/>
    <property type="project" value="UniProtKB-SubCell"/>
</dbReference>
<evidence type="ECO:0000256" key="4">
    <source>
        <dbReference type="ARBA" id="ARBA00022475"/>
    </source>
</evidence>
<keyword evidence="4" id="KW-1003">Cell membrane</keyword>
<name>A0A923HTV2_9FIRM</name>
<evidence type="ECO:0000256" key="7">
    <source>
        <dbReference type="ARBA" id="ARBA00023136"/>
    </source>
</evidence>
<evidence type="ECO:0000313" key="9">
    <source>
        <dbReference type="EMBL" id="MBC3887097.1"/>
    </source>
</evidence>
<feature type="transmembrane region" description="Helical" evidence="8">
    <location>
        <begin position="12"/>
        <end position="34"/>
    </location>
</feature>
<evidence type="ECO:0000313" key="10">
    <source>
        <dbReference type="Proteomes" id="UP000616595"/>
    </source>
</evidence>
<dbReference type="GO" id="GO:0033214">
    <property type="term" value="P:siderophore-iron import into cell"/>
    <property type="evidence" value="ECO:0007669"/>
    <property type="project" value="TreeGrafter"/>
</dbReference>
<keyword evidence="3" id="KW-0813">Transport</keyword>
<evidence type="ECO:0000256" key="6">
    <source>
        <dbReference type="ARBA" id="ARBA00022989"/>
    </source>
</evidence>
<reference evidence="9" key="1">
    <citation type="submission" date="2019-10" db="EMBL/GenBank/DDBJ databases">
        <authorList>
            <person name="Ross D.E."/>
            <person name="Gulliver D."/>
        </authorList>
    </citation>
    <scope>NUCLEOTIDE SEQUENCE</scope>
    <source>
        <strain evidence="9">DER-2019</strain>
    </source>
</reference>
<keyword evidence="7 8" id="KW-0472">Membrane</keyword>
<dbReference type="InterPro" id="IPR000522">
    <property type="entry name" value="ABC_transptr_permease_BtuC"/>
</dbReference>
<dbReference type="Pfam" id="PF01032">
    <property type="entry name" value="FecCD"/>
    <property type="match status" value="1"/>
</dbReference>
<dbReference type="AlphaFoldDB" id="A0A923HTV2"/>
<sequence>MPRKITSKSRNMTGFIILIMAVALLVIAIGSLAVGRYALKLDEIFAIISNRLFGVPSSYSEASATVLINVRTPRLLAAIFVGAALSVAGAAYQGLFRNPMVSPDLLGASAGAGFGAAISLLLGRSMIEVQIVSFLFGLTAVAITYAVGSKVSRGDNSTMSLVLTGIVVSSLFQAFITIIKYVADPNSKLPTITYWLMGGLNSIGLEDLPLLVIPILIGLIPMLLLRYKLNLLAFGDEEAKAIGVDTKKLRLIFVITATLVTSASVAACGMIGWVGLVIPHLARMIVGPNYKTLLPVSVLLGAIFLLLIDNVSRCLFSVEIPLSVLTALFGAPFFLSLLMKGKKGWV</sequence>
<feature type="transmembrane region" description="Helical" evidence="8">
    <location>
        <begin position="160"/>
        <end position="183"/>
    </location>
</feature>
<feature type="transmembrane region" description="Helical" evidence="8">
    <location>
        <begin position="320"/>
        <end position="339"/>
    </location>
</feature>
<dbReference type="PANTHER" id="PTHR30472">
    <property type="entry name" value="FERRIC ENTEROBACTIN TRANSPORT SYSTEM PERMEASE PROTEIN"/>
    <property type="match status" value="1"/>
</dbReference>
<dbReference type="Proteomes" id="UP000616595">
    <property type="component" value="Unassembled WGS sequence"/>
</dbReference>
<keyword evidence="6 8" id="KW-1133">Transmembrane helix</keyword>
<feature type="transmembrane region" description="Helical" evidence="8">
    <location>
        <begin position="251"/>
        <end position="278"/>
    </location>
</feature>
<keyword evidence="10" id="KW-1185">Reference proteome</keyword>
<evidence type="ECO:0000256" key="1">
    <source>
        <dbReference type="ARBA" id="ARBA00004651"/>
    </source>
</evidence>
<gene>
    <name evidence="9" type="ORF">GH810_02075</name>
</gene>
<dbReference type="GO" id="GO:0022857">
    <property type="term" value="F:transmembrane transporter activity"/>
    <property type="evidence" value="ECO:0007669"/>
    <property type="project" value="InterPro"/>
</dbReference>
<comment type="subcellular location">
    <subcellularLocation>
        <location evidence="1">Cell membrane</location>
        <topology evidence="1">Multi-pass membrane protein</topology>
    </subcellularLocation>
</comment>
<evidence type="ECO:0000256" key="3">
    <source>
        <dbReference type="ARBA" id="ARBA00022448"/>
    </source>
</evidence>
<dbReference type="OrthoDB" id="9792889at2"/>
<dbReference type="InterPro" id="IPR037294">
    <property type="entry name" value="ABC_BtuC-like"/>
</dbReference>
<evidence type="ECO:0000256" key="2">
    <source>
        <dbReference type="ARBA" id="ARBA00007935"/>
    </source>
</evidence>
<proteinExistence type="inferred from homology"/>
<dbReference type="SUPFAM" id="SSF81345">
    <property type="entry name" value="ABC transporter involved in vitamin B12 uptake, BtuC"/>
    <property type="match status" value="1"/>
</dbReference>
<organism evidence="9 10">
    <name type="scientific">Acetobacterium paludosum</name>
    <dbReference type="NCBI Taxonomy" id="52693"/>
    <lineage>
        <taxon>Bacteria</taxon>
        <taxon>Bacillati</taxon>
        <taxon>Bacillota</taxon>
        <taxon>Clostridia</taxon>
        <taxon>Eubacteriales</taxon>
        <taxon>Eubacteriaceae</taxon>
        <taxon>Acetobacterium</taxon>
    </lineage>
</organism>
<feature type="transmembrane region" description="Helical" evidence="8">
    <location>
        <begin position="129"/>
        <end position="148"/>
    </location>
</feature>
<comment type="similarity">
    <text evidence="2">Belongs to the binding-protein-dependent transport system permease family. FecCD subfamily.</text>
</comment>
<feature type="transmembrane region" description="Helical" evidence="8">
    <location>
        <begin position="203"/>
        <end position="225"/>
    </location>
</feature>
<evidence type="ECO:0000256" key="5">
    <source>
        <dbReference type="ARBA" id="ARBA00022692"/>
    </source>
</evidence>
<keyword evidence="5 8" id="KW-0812">Transmembrane</keyword>
<feature type="transmembrane region" description="Helical" evidence="8">
    <location>
        <begin position="75"/>
        <end position="93"/>
    </location>
</feature>
<reference evidence="9" key="2">
    <citation type="submission" date="2020-10" db="EMBL/GenBank/DDBJ databases">
        <title>Comparative genomics of the Acetobacterium genus.</title>
        <authorList>
            <person name="Marshall C."/>
            <person name="May H."/>
            <person name="Norman S."/>
        </authorList>
    </citation>
    <scope>NUCLEOTIDE SEQUENCE</scope>
    <source>
        <strain evidence="9">DER-2019</strain>
    </source>
</reference>
<feature type="transmembrane region" description="Helical" evidence="8">
    <location>
        <begin position="105"/>
        <end position="123"/>
    </location>
</feature>
<dbReference type="CDD" id="cd06550">
    <property type="entry name" value="TM_ABC_iron-siderophores_like"/>
    <property type="match status" value="1"/>
</dbReference>